<dbReference type="Proteomes" id="UP001055879">
    <property type="component" value="Linkage Group LG11"/>
</dbReference>
<comment type="caution">
    <text evidence="1">The sequence shown here is derived from an EMBL/GenBank/DDBJ whole genome shotgun (WGS) entry which is preliminary data.</text>
</comment>
<name>A0ACB8Z605_ARCLA</name>
<protein>
    <submittedName>
        <fullName evidence="1">Uncharacterized protein</fullName>
    </submittedName>
</protein>
<reference evidence="1 2" key="2">
    <citation type="journal article" date="2022" name="Mol. Ecol. Resour.">
        <title>The genomes of chicory, endive, great burdock and yacon provide insights into Asteraceae paleo-polyploidization history and plant inulin production.</title>
        <authorList>
            <person name="Fan W."/>
            <person name="Wang S."/>
            <person name="Wang H."/>
            <person name="Wang A."/>
            <person name="Jiang F."/>
            <person name="Liu H."/>
            <person name="Zhao H."/>
            <person name="Xu D."/>
            <person name="Zhang Y."/>
        </authorList>
    </citation>
    <scope>NUCLEOTIDE SEQUENCE [LARGE SCALE GENOMIC DNA]</scope>
    <source>
        <strain evidence="2">cv. Niubang</strain>
    </source>
</reference>
<sequence length="120" mass="13256">MADGNNPVDGPLPKILEFVPLNEGFKLMEGLISQMKAAHGDLLDQCLIAEGMSKILSVTIGDLTEEVSKLKKEIQVLAELKEDVSKLKEENKVLGELKEEASKLKEENQILKEKLRDAGK</sequence>
<gene>
    <name evidence="1" type="ORF">L6452_33269</name>
</gene>
<evidence type="ECO:0000313" key="1">
    <source>
        <dbReference type="EMBL" id="KAI3693434.1"/>
    </source>
</evidence>
<proteinExistence type="predicted"/>
<keyword evidence="2" id="KW-1185">Reference proteome</keyword>
<dbReference type="EMBL" id="CM042057">
    <property type="protein sequence ID" value="KAI3693434.1"/>
    <property type="molecule type" value="Genomic_DNA"/>
</dbReference>
<evidence type="ECO:0000313" key="2">
    <source>
        <dbReference type="Proteomes" id="UP001055879"/>
    </source>
</evidence>
<accession>A0ACB8Z605</accession>
<reference evidence="2" key="1">
    <citation type="journal article" date="2022" name="Mol. Ecol. Resour.">
        <title>The genomes of chicory, endive, great burdock and yacon provide insights into Asteraceae palaeo-polyploidization history and plant inulin production.</title>
        <authorList>
            <person name="Fan W."/>
            <person name="Wang S."/>
            <person name="Wang H."/>
            <person name="Wang A."/>
            <person name="Jiang F."/>
            <person name="Liu H."/>
            <person name="Zhao H."/>
            <person name="Xu D."/>
            <person name="Zhang Y."/>
        </authorList>
    </citation>
    <scope>NUCLEOTIDE SEQUENCE [LARGE SCALE GENOMIC DNA]</scope>
    <source>
        <strain evidence="2">cv. Niubang</strain>
    </source>
</reference>
<organism evidence="1 2">
    <name type="scientific">Arctium lappa</name>
    <name type="common">Greater burdock</name>
    <name type="synonym">Lappa major</name>
    <dbReference type="NCBI Taxonomy" id="4217"/>
    <lineage>
        <taxon>Eukaryota</taxon>
        <taxon>Viridiplantae</taxon>
        <taxon>Streptophyta</taxon>
        <taxon>Embryophyta</taxon>
        <taxon>Tracheophyta</taxon>
        <taxon>Spermatophyta</taxon>
        <taxon>Magnoliopsida</taxon>
        <taxon>eudicotyledons</taxon>
        <taxon>Gunneridae</taxon>
        <taxon>Pentapetalae</taxon>
        <taxon>asterids</taxon>
        <taxon>campanulids</taxon>
        <taxon>Asterales</taxon>
        <taxon>Asteraceae</taxon>
        <taxon>Carduoideae</taxon>
        <taxon>Cardueae</taxon>
        <taxon>Arctiinae</taxon>
        <taxon>Arctium</taxon>
    </lineage>
</organism>